<accession>A0AAN7NZZ7</accession>
<comment type="caution">
    <text evidence="1">The sequence shown here is derived from an EMBL/GenBank/DDBJ whole genome shotgun (WGS) entry which is preliminary data.</text>
</comment>
<dbReference type="EMBL" id="JARPUR010000006">
    <property type="protein sequence ID" value="KAK4873984.1"/>
    <property type="molecule type" value="Genomic_DNA"/>
</dbReference>
<dbReference type="GO" id="GO:0030127">
    <property type="term" value="C:COPII vesicle coat"/>
    <property type="evidence" value="ECO:0007669"/>
    <property type="project" value="InterPro"/>
</dbReference>
<dbReference type="InterPro" id="IPR004162">
    <property type="entry name" value="SINA-like_animal"/>
</dbReference>
<dbReference type="PANTHER" id="PTHR45877:SF2">
    <property type="entry name" value="E3 UBIQUITIN-PROTEIN LIGASE SINA-RELATED"/>
    <property type="match status" value="1"/>
</dbReference>
<name>A0AAN7NZZ7_9COLE</name>
<dbReference type="GO" id="GO:0061630">
    <property type="term" value="F:ubiquitin protein ligase activity"/>
    <property type="evidence" value="ECO:0007669"/>
    <property type="project" value="TreeGrafter"/>
</dbReference>
<evidence type="ECO:0000313" key="1">
    <source>
        <dbReference type="EMBL" id="KAK4873984.1"/>
    </source>
</evidence>
<dbReference type="GO" id="GO:0006886">
    <property type="term" value="P:intracellular protein transport"/>
    <property type="evidence" value="ECO:0007669"/>
    <property type="project" value="InterPro"/>
</dbReference>
<dbReference type="AlphaFoldDB" id="A0AAN7NZZ7"/>
<dbReference type="GO" id="GO:0031624">
    <property type="term" value="F:ubiquitin conjugating enzyme binding"/>
    <property type="evidence" value="ECO:0007669"/>
    <property type="project" value="TreeGrafter"/>
</dbReference>
<dbReference type="GO" id="GO:0043161">
    <property type="term" value="P:proteasome-mediated ubiquitin-dependent protein catabolic process"/>
    <property type="evidence" value="ECO:0007669"/>
    <property type="project" value="TreeGrafter"/>
</dbReference>
<dbReference type="InterPro" id="IPR036174">
    <property type="entry name" value="Znf_Sec23_Sec24_sf"/>
</dbReference>
<reference evidence="2" key="1">
    <citation type="submission" date="2023-01" db="EMBL/GenBank/DDBJ databases">
        <title>Key to firefly adult light organ development and bioluminescence: homeobox transcription factors regulate luciferase expression and transportation to peroxisome.</title>
        <authorList>
            <person name="Fu X."/>
        </authorList>
    </citation>
    <scope>NUCLEOTIDE SEQUENCE [LARGE SCALE GENOMIC DNA]</scope>
</reference>
<keyword evidence="2" id="KW-1185">Reference proteome</keyword>
<dbReference type="Proteomes" id="UP001353858">
    <property type="component" value="Unassembled WGS sequence"/>
</dbReference>
<protein>
    <recommendedName>
        <fullName evidence="3">E3 ubiquitin-protein ligase</fullName>
    </recommendedName>
</protein>
<proteinExistence type="predicted"/>
<organism evidence="1 2">
    <name type="scientific">Aquatica leii</name>
    <dbReference type="NCBI Taxonomy" id="1421715"/>
    <lineage>
        <taxon>Eukaryota</taxon>
        <taxon>Metazoa</taxon>
        <taxon>Ecdysozoa</taxon>
        <taxon>Arthropoda</taxon>
        <taxon>Hexapoda</taxon>
        <taxon>Insecta</taxon>
        <taxon>Pterygota</taxon>
        <taxon>Neoptera</taxon>
        <taxon>Endopterygota</taxon>
        <taxon>Coleoptera</taxon>
        <taxon>Polyphaga</taxon>
        <taxon>Elateriformia</taxon>
        <taxon>Elateroidea</taxon>
        <taxon>Lampyridae</taxon>
        <taxon>Luciolinae</taxon>
        <taxon>Aquatica</taxon>
    </lineage>
</organism>
<dbReference type="PANTHER" id="PTHR45877">
    <property type="entry name" value="E3 UBIQUITIN-PROTEIN LIGASE SIAH2"/>
    <property type="match status" value="1"/>
</dbReference>
<evidence type="ECO:0008006" key="3">
    <source>
        <dbReference type="Google" id="ProtNLM"/>
    </source>
</evidence>
<dbReference type="GO" id="GO:0006888">
    <property type="term" value="P:endoplasmic reticulum to Golgi vesicle-mediated transport"/>
    <property type="evidence" value="ECO:0007669"/>
    <property type="project" value="InterPro"/>
</dbReference>
<evidence type="ECO:0000313" key="2">
    <source>
        <dbReference type="Proteomes" id="UP001353858"/>
    </source>
</evidence>
<sequence>MPAVPEAVLDNLRCVNCKQWLSYGPIRLLPNGGSICGRCVYVGPKDQYRHFAFEALACYFKFPCKYWENYCKELIPFKKVPEHEEKCDYGSGCSIFCSHPSVLCKSNRKLNLDAVVKLELIPDEVLEYLRCSNCAGYLSCAPVYVCRDGTSICHRCSSQIPLPSREFIRDLCFEIFVGVMIFPCIFRYRGCIQMYKFGDEMMEHEIDCPYGQTYIKEQRRSKQEPIEKNYKEKGVIKTISGHIYATLTPNAPLFSLSGMSNQNQSMFLDEFERHRDNLASKWGQTGYAEEQYLPEKRDTVSTHSPPTRHDSIYSNQLMNTQLIDELKVRQQIRDSFRQHQQPNTSYVQNQPQKMKYNVYSRNS</sequence>
<gene>
    <name evidence="1" type="ORF">RN001_013344</name>
</gene>
<dbReference type="GO" id="GO:0008270">
    <property type="term" value="F:zinc ion binding"/>
    <property type="evidence" value="ECO:0007669"/>
    <property type="project" value="InterPro"/>
</dbReference>
<dbReference type="SUPFAM" id="SSF82919">
    <property type="entry name" value="Zn-finger domain of Sec23/24"/>
    <property type="match status" value="1"/>
</dbReference>